<proteinExistence type="predicted"/>
<protein>
    <submittedName>
        <fullName evidence="2">U1740y</fullName>
    </submittedName>
</protein>
<organism evidence="2">
    <name type="scientific">Mycobacterium leprae</name>
    <dbReference type="NCBI Taxonomy" id="1769"/>
    <lineage>
        <taxon>Bacteria</taxon>
        <taxon>Bacillati</taxon>
        <taxon>Actinomycetota</taxon>
        <taxon>Actinomycetes</taxon>
        <taxon>Mycobacteriales</taxon>
        <taxon>Mycobacteriaceae</taxon>
        <taxon>Mycobacterium</taxon>
    </lineage>
</organism>
<reference evidence="2" key="2">
    <citation type="submission" date="1995-04" db="EMBL/GenBank/DDBJ databases">
        <authorList>
            <person name="Smith D.R."/>
        </authorList>
    </citation>
    <scope>NUCLEOTIDE SEQUENCE</scope>
</reference>
<sequence>MVVAQLTFQRSRTEGNKRQRPAAVVETACPLALETGVTSVTLTADAGHAGIHYSAVRRYFTSYKHKL</sequence>
<reference evidence="2" key="1">
    <citation type="submission" date="1994-09" db="EMBL/GenBank/DDBJ databases">
        <authorList>
            <person name="Robison K."/>
        </authorList>
    </citation>
    <scope>NUCLEOTIDE SEQUENCE</scope>
</reference>
<dbReference type="Gene3D" id="1.10.357.10">
    <property type="entry name" value="Tetracycline Repressor, domain 2"/>
    <property type="match status" value="1"/>
</dbReference>
<dbReference type="AlphaFoldDB" id="Q50083"/>
<dbReference type="InterPro" id="IPR009057">
    <property type="entry name" value="Homeodomain-like_sf"/>
</dbReference>
<evidence type="ECO:0000256" key="1">
    <source>
        <dbReference type="SAM" id="MobiDB-lite"/>
    </source>
</evidence>
<accession>Q50083</accession>
<evidence type="ECO:0000313" key="2">
    <source>
        <dbReference type="EMBL" id="AAA63003.1"/>
    </source>
</evidence>
<feature type="region of interest" description="Disordered" evidence="1">
    <location>
        <begin position="1"/>
        <end position="21"/>
    </location>
</feature>
<feature type="compositionally biased region" description="Polar residues" evidence="1">
    <location>
        <begin position="1"/>
        <end position="10"/>
    </location>
</feature>
<dbReference type="EMBL" id="U15183">
    <property type="protein sequence ID" value="AAA63003.1"/>
    <property type="molecule type" value="Genomic_DNA"/>
</dbReference>
<name>Q50083_MYCLR</name>
<dbReference type="SUPFAM" id="SSF46689">
    <property type="entry name" value="Homeodomain-like"/>
    <property type="match status" value="1"/>
</dbReference>